<dbReference type="Proteomes" id="UP001304300">
    <property type="component" value="Chromosome"/>
</dbReference>
<protein>
    <recommendedName>
        <fullName evidence="3">Sulfotransferase domain-containing protein</fullName>
    </recommendedName>
</protein>
<sequence length="195" mass="22037">MSHSNTALRHNAGVPRYYKTKSKKSFVAMIGKSGSSSLGKALLEQHFPERMPKFYGADPGNRPGWQSFVPTTDKPSGKVYILVRDPVERFISACAQMRCSDRVDKLLDRMEQGEDIAVKNFHLMKVVQYVREDCDCKFIQFPTGISKLTKALKLSSPIDTVNDASNNPPKPNLTDEQVQRVSAYYKEDLKLYLSL</sequence>
<name>A0AAQ3LEE3_9BACT</name>
<gene>
    <name evidence="1" type="ORF">RZN69_08655</name>
</gene>
<evidence type="ECO:0008006" key="3">
    <source>
        <dbReference type="Google" id="ProtNLM"/>
    </source>
</evidence>
<dbReference type="AlphaFoldDB" id="A0AAQ3LEE3"/>
<dbReference type="SUPFAM" id="SSF52540">
    <property type="entry name" value="P-loop containing nucleoside triphosphate hydrolases"/>
    <property type="match status" value="1"/>
</dbReference>
<dbReference type="EMBL" id="CP136920">
    <property type="protein sequence ID" value="WOO43162.1"/>
    <property type="molecule type" value="Genomic_DNA"/>
</dbReference>
<dbReference type="InterPro" id="IPR027417">
    <property type="entry name" value="P-loop_NTPase"/>
</dbReference>
<reference evidence="1 2" key="1">
    <citation type="submission" date="2023-10" db="EMBL/GenBank/DDBJ databases">
        <title>Rubellicoccus peritrichatus gen. nov., sp. nov., isolated from an algae of coral reef tank.</title>
        <authorList>
            <person name="Luo J."/>
        </authorList>
    </citation>
    <scope>NUCLEOTIDE SEQUENCE [LARGE SCALE GENOMIC DNA]</scope>
    <source>
        <strain evidence="1 2">CR14</strain>
    </source>
</reference>
<organism evidence="1 2">
    <name type="scientific">Rubellicoccus peritrichatus</name>
    <dbReference type="NCBI Taxonomy" id="3080537"/>
    <lineage>
        <taxon>Bacteria</taxon>
        <taxon>Pseudomonadati</taxon>
        <taxon>Verrucomicrobiota</taxon>
        <taxon>Opitutia</taxon>
        <taxon>Puniceicoccales</taxon>
        <taxon>Cerasicoccaceae</taxon>
        <taxon>Rubellicoccus</taxon>
    </lineage>
</organism>
<evidence type="ECO:0000313" key="1">
    <source>
        <dbReference type="EMBL" id="WOO43162.1"/>
    </source>
</evidence>
<evidence type="ECO:0000313" key="2">
    <source>
        <dbReference type="Proteomes" id="UP001304300"/>
    </source>
</evidence>
<keyword evidence="2" id="KW-1185">Reference proteome</keyword>
<proteinExistence type="predicted"/>
<dbReference type="RefSeq" id="WP_317835703.1">
    <property type="nucleotide sequence ID" value="NZ_CP136920.1"/>
</dbReference>
<dbReference type="KEGG" id="puo:RZN69_08655"/>
<accession>A0AAQ3LEE3</accession>